<dbReference type="AlphaFoldDB" id="A0AAD9PF01"/>
<keyword evidence="2" id="KW-1185">Reference proteome</keyword>
<evidence type="ECO:0000313" key="2">
    <source>
        <dbReference type="Proteomes" id="UP001209878"/>
    </source>
</evidence>
<dbReference type="EMBL" id="JAODUO010000014">
    <property type="protein sequence ID" value="KAK2193352.1"/>
    <property type="molecule type" value="Genomic_DNA"/>
</dbReference>
<organism evidence="1 2">
    <name type="scientific">Ridgeia piscesae</name>
    <name type="common">Tubeworm</name>
    <dbReference type="NCBI Taxonomy" id="27915"/>
    <lineage>
        <taxon>Eukaryota</taxon>
        <taxon>Metazoa</taxon>
        <taxon>Spiralia</taxon>
        <taxon>Lophotrochozoa</taxon>
        <taxon>Annelida</taxon>
        <taxon>Polychaeta</taxon>
        <taxon>Sedentaria</taxon>
        <taxon>Canalipalpata</taxon>
        <taxon>Sabellida</taxon>
        <taxon>Siboglinidae</taxon>
        <taxon>Ridgeia</taxon>
    </lineage>
</organism>
<dbReference type="Gene3D" id="1.25.40.10">
    <property type="entry name" value="Tetratricopeptide repeat domain"/>
    <property type="match status" value="1"/>
</dbReference>
<evidence type="ECO:0000313" key="1">
    <source>
        <dbReference type="EMBL" id="KAK2193352.1"/>
    </source>
</evidence>
<dbReference type="SUPFAM" id="SSF48452">
    <property type="entry name" value="TPR-like"/>
    <property type="match status" value="1"/>
</dbReference>
<gene>
    <name evidence="1" type="ORF">NP493_15g05037</name>
</gene>
<sequence>MELGMDFDDSLFEGEKVRNVDSSTTLYKAKVYFREWFEGDLDGVDTSEQQNVHKFRAELAYRKELYADSLRHYTNCLDMISAKNPVTWRDAIEGMCRCCLALGNDEQATSLAKKLHDSSITFENKTSSWMLLAKVYQHLGNLQEDHGLAVFTGDFCQHLLFSCASLQRARVLLRTVQNTVVMFDKSRNAGKQQEIAQKTKQLDLPETIVRQIAERTEKEVFKRKDKPGGDSEPENADINALVKLTTDEVSKTFDKKWFFWIIDG</sequence>
<dbReference type="Proteomes" id="UP001209878">
    <property type="component" value="Unassembled WGS sequence"/>
</dbReference>
<dbReference type="InterPro" id="IPR011990">
    <property type="entry name" value="TPR-like_helical_dom_sf"/>
</dbReference>
<reference evidence="1" key="1">
    <citation type="journal article" date="2023" name="Mol. Biol. Evol.">
        <title>Third-Generation Sequencing Reveals the Adaptive Role of the Epigenome in Three Deep-Sea Polychaetes.</title>
        <authorList>
            <person name="Perez M."/>
            <person name="Aroh O."/>
            <person name="Sun Y."/>
            <person name="Lan Y."/>
            <person name="Juniper S.K."/>
            <person name="Young C.R."/>
            <person name="Angers B."/>
            <person name="Qian P.Y."/>
        </authorList>
    </citation>
    <scope>NUCLEOTIDE SEQUENCE</scope>
    <source>
        <strain evidence="1">R07B-5</strain>
    </source>
</reference>
<dbReference type="PANTHER" id="PTHR31919:SF1">
    <property type="entry name" value="ZINC FINGERS AND HOMEOBOXES PROTEIN 1, ISOFORM 2"/>
    <property type="match status" value="1"/>
</dbReference>
<dbReference type="InterPro" id="IPR041404">
    <property type="entry name" value="DUF5588"/>
</dbReference>
<dbReference type="PANTHER" id="PTHR31919">
    <property type="entry name" value="ZINC FINGERS AND HOMEOBOXES PROTEIN 1, ISOFORM 2"/>
    <property type="match status" value="1"/>
</dbReference>
<comment type="caution">
    <text evidence="1">The sequence shown here is derived from an EMBL/GenBank/DDBJ whole genome shotgun (WGS) entry which is preliminary data.</text>
</comment>
<accession>A0AAD9PF01</accession>
<name>A0AAD9PF01_RIDPI</name>
<protein>
    <submittedName>
        <fullName evidence="1">Uncharacterized protein</fullName>
    </submittedName>
</protein>
<dbReference type="Pfam" id="PF17826">
    <property type="entry name" value="DUF5588"/>
    <property type="match status" value="2"/>
</dbReference>
<proteinExistence type="predicted"/>